<accession>A0A087UWT0</accession>
<evidence type="ECO:0000313" key="7">
    <source>
        <dbReference type="Proteomes" id="UP000054359"/>
    </source>
</evidence>
<dbReference type="Gene3D" id="1.10.287.70">
    <property type="match status" value="1"/>
</dbReference>
<dbReference type="PANTHER" id="PTHR11003:SF352">
    <property type="entry name" value="BCDNA.GH04802-RELATED"/>
    <property type="match status" value="1"/>
</dbReference>
<keyword evidence="3 5" id="KW-1133">Transmembrane helix</keyword>
<feature type="transmembrane region" description="Helical" evidence="5">
    <location>
        <begin position="20"/>
        <end position="45"/>
    </location>
</feature>
<evidence type="ECO:0000256" key="1">
    <source>
        <dbReference type="ARBA" id="ARBA00004141"/>
    </source>
</evidence>
<organism evidence="6 7">
    <name type="scientific">Stegodyphus mimosarum</name>
    <name type="common">African social velvet spider</name>
    <dbReference type="NCBI Taxonomy" id="407821"/>
    <lineage>
        <taxon>Eukaryota</taxon>
        <taxon>Metazoa</taxon>
        <taxon>Ecdysozoa</taxon>
        <taxon>Arthropoda</taxon>
        <taxon>Chelicerata</taxon>
        <taxon>Arachnida</taxon>
        <taxon>Araneae</taxon>
        <taxon>Araneomorphae</taxon>
        <taxon>Entelegynae</taxon>
        <taxon>Eresoidea</taxon>
        <taxon>Eresidae</taxon>
        <taxon>Stegodyphus</taxon>
    </lineage>
</organism>
<evidence type="ECO:0008006" key="8">
    <source>
        <dbReference type="Google" id="ProtNLM"/>
    </source>
</evidence>
<evidence type="ECO:0000256" key="4">
    <source>
        <dbReference type="ARBA" id="ARBA00023136"/>
    </source>
</evidence>
<comment type="subcellular location">
    <subcellularLocation>
        <location evidence="1">Membrane</location>
        <topology evidence="1">Multi-pass membrane protein</topology>
    </subcellularLocation>
</comment>
<dbReference type="GO" id="GO:0030322">
    <property type="term" value="P:stabilization of membrane potential"/>
    <property type="evidence" value="ECO:0007669"/>
    <property type="project" value="TreeGrafter"/>
</dbReference>
<dbReference type="Proteomes" id="UP000054359">
    <property type="component" value="Unassembled WGS sequence"/>
</dbReference>
<dbReference type="PANTHER" id="PTHR11003">
    <property type="entry name" value="POTASSIUM CHANNEL, SUBFAMILY K"/>
    <property type="match status" value="1"/>
</dbReference>
<keyword evidence="7" id="KW-1185">Reference proteome</keyword>
<proteinExistence type="predicted"/>
<dbReference type="SUPFAM" id="SSF81324">
    <property type="entry name" value="Voltage-gated potassium channels"/>
    <property type="match status" value="1"/>
</dbReference>
<dbReference type="OrthoDB" id="297496at2759"/>
<dbReference type="GO" id="GO:0015271">
    <property type="term" value="F:outward rectifier potassium channel activity"/>
    <property type="evidence" value="ECO:0007669"/>
    <property type="project" value="TreeGrafter"/>
</dbReference>
<dbReference type="OMA" id="RVRECEY"/>
<evidence type="ECO:0000256" key="5">
    <source>
        <dbReference type="SAM" id="Phobius"/>
    </source>
</evidence>
<sequence>MAESRNPSRLAKCRHFLRVFLTHLFSHVGLCGLVVGYAIVGALTFESLEAQNEIDQRSTIQGYREKCLKDLWNITETLNVLYEENWTLLIGARLKAFENEVVYAVKNEGYDGKDYSDSDLQWSFSGALLYCITVITT</sequence>
<dbReference type="EMBL" id="KK122046">
    <property type="protein sequence ID" value="KFM81819.1"/>
    <property type="molecule type" value="Genomic_DNA"/>
</dbReference>
<keyword evidence="2 5" id="KW-0812">Transmembrane</keyword>
<evidence type="ECO:0000256" key="3">
    <source>
        <dbReference type="ARBA" id="ARBA00022989"/>
    </source>
</evidence>
<dbReference type="GO" id="GO:0022841">
    <property type="term" value="F:potassium ion leak channel activity"/>
    <property type="evidence" value="ECO:0007669"/>
    <property type="project" value="TreeGrafter"/>
</dbReference>
<keyword evidence="4 5" id="KW-0472">Membrane</keyword>
<protein>
    <recommendedName>
        <fullName evidence="8">TWiK family of potassium channels protein 7</fullName>
    </recommendedName>
</protein>
<dbReference type="STRING" id="407821.A0A087UWT0"/>
<evidence type="ECO:0000313" key="6">
    <source>
        <dbReference type="EMBL" id="KFM81819.1"/>
    </source>
</evidence>
<dbReference type="GO" id="GO:0005886">
    <property type="term" value="C:plasma membrane"/>
    <property type="evidence" value="ECO:0007669"/>
    <property type="project" value="TreeGrafter"/>
</dbReference>
<dbReference type="AlphaFoldDB" id="A0A087UWT0"/>
<gene>
    <name evidence="6" type="ORF">X975_09198</name>
</gene>
<name>A0A087UWT0_STEMI</name>
<dbReference type="InterPro" id="IPR003280">
    <property type="entry name" value="2pore_dom_K_chnl"/>
</dbReference>
<evidence type="ECO:0000256" key="2">
    <source>
        <dbReference type="ARBA" id="ARBA00022692"/>
    </source>
</evidence>
<feature type="non-terminal residue" evidence="6">
    <location>
        <position position="137"/>
    </location>
</feature>
<reference evidence="6 7" key="1">
    <citation type="submission" date="2013-11" db="EMBL/GenBank/DDBJ databases">
        <title>Genome sequencing of Stegodyphus mimosarum.</title>
        <authorList>
            <person name="Bechsgaard J."/>
        </authorList>
    </citation>
    <scope>NUCLEOTIDE SEQUENCE [LARGE SCALE GENOMIC DNA]</scope>
</reference>